<reference evidence="3" key="1">
    <citation type="journal article" date="2019" name="Int. J. Syst. Evol. Microbiol.">
        <title>The Global Catalogue of Microorganisms (GCM) 10K type strain sequencing project: providing services to taxonomists for standard genome sequencing and annotation.</title>
        <authorList>
            <consortium name="The Broad Institute Genomics Platform"/>
            <consortium name="The Broad Institute Genome Sequencing Center for Infectious Disease"/>
            <person name="Wu L."/>
            <person name="Ma J."/>
        </authorList>
    </citation>
    <scope>NUCLEOTIDE SEQUENCE [LARGE SCALE GENOMIC DNA]</scope>
    <source>
        <strain evidence="3">JCM 17214</strain>
    </source>
</reference>
<feature type="chain" id="PRO_5045472303" evidence="1">
    <location>
        <begin position="21"/>
        <end position="148"/>
    </location>
</feature>
<accession>A0ABP7NQI1</accession>
<protein>
    <submittedName>
        <fullName evidence="2">Uncharacterized protein</fullName>
    </submittedName>
</protein>
<keyword evidence="1" id="KW-0732">Signal</keyword>
<sequence length="148" mass="15603">MLKKILFLVLVLGASSSSDAQQRTSAVASASSTPALTASRADTVQAIHHIFSKHRTGGWIWTAIGSAFALRITSVAANSNATADGFSSTTAGTLVGVGLFGGVPAGIGIGKLTRFSKTKEEQVVVLYEKSKILPPYVVQRLKPKYFSY</sequence>
<dbReference type="EMBL" id="BAABDH010000110">
    <property type="protein sequence ID" value="GAA3951937.1"/>
    <property type="molecule type" value="Genomic_DNA"/>
</dbReference>
<dbReference type="RefSeq" id="WP_345117264.1">
    <property type="nucleotide sequence ID" value="NZ_BAABDH010000110.1"/>
</dbReference>
<dbReference type="Proteomes" id="UP001499909">
    <property type="component" value="Unassembled WGS sequence"/>
</dbReference>
<proteinExistence type="predicted"/>
<organism evidence="2 3">
    <name type="scientific">Hymenobacter algoricola</name>
    <dbReference type="NCBI Taxonomy" id="486267"/>
    <lineage>
        <taxon>Bacteria</taxon>
        <taxon>Pseudomonadati</taxon>
        <taxon>Bacteroidota</taxon>
        <taxon>Cytophagia</taxon>
        <taxon>Cytophagales</taxon>
        <taxon>Hymenobacteraceae</taxon>
        <taxon>Hymenobacter</taxon>
    </lineage>
</organism>
<evidence type="ECO:0000313" key="2">
    <source>
        <dbReference type="EMBL" id="GAA3951937.1"/>
    </source>
</evidence>
<feature type="signal peptide" evidence="1">
    <location>
        <begin position="1"/>
        <end position="20"/>
    </location>
</feature>
<keyword evidence="3" id="KW-1185">Reference proteome</keyword>
<comment type="caution">
    <text evidence="2">The sequence shown here is derived from an EMBL/GenBank/DDBJ whole genome shotgun (WGS) entry which is preliminary data.</text>
</comment>
<gene>
    <name evidence="2" type="ORF">GCM10022406_37170</name>
</gene>
<evidence type="ECO:0000256" key="1">
    <source>
        <dbReference type="SAM" id="SignalP"/>
    </source>
</evidence>
<name>A0ABP7NQI1_9BACT</name>
<evidence type="ECO:0000313" key="3">
    <source>
        <dbReference type="Proteomes" id="UP001499909"/>
    </source>
</evidence>